<dbReference type="GO" id="GO:0001518">
    <property type="term" value="C:voltage-gated sodium channel complex"/>
    <property type="evidence" value="ECO:0007669"/>
    <property type="project" value="TreeGrafter"/>
</dbReference>
<dbReference type="InterPro" id="IPR005821">
    <property type="entry name" value="Ion_trans_dom"/>
</dbReference>
<evidence type="ECO:0000256" key="2">
    <source>
        <dbReference type="ARBA" id="ARBA00022692"/>
    </source>
</evidence>
<feature type="domain" description="Ion transport" evidence="6">
    <location>
        <begin position="202"/>
        <end position="443"/>
    </location>
</feature>
<sequence length="450" mass="53060">MKWVVIVDTYSRSLKAVEGEEDMGTTIQEVDTLIHVKSSQRGRAPLLQEITYDNYERQVRHVKSMMQKFEEVFKESNRSIVEVVDKKHELMRKKKLRINTERDDEKNEMSDFAMELQQIAEEIATETHYDLQFEKDDDEVLSFSQRALEQNIQRNRVIEEWTRSYNSELAASIWEICKPIKNEYLDNKPAIVLQIHQLVESTAFQNVMLVVILLNTVVLALVWPHMNDTAKTVLEVFNSIFTVIFVIELVLMLIGLGPRLWWSDHSNIFDGIIVMVSLVDLIVSSASNHPKIANVVLAFRALRVLRILRLFHRVQSLRILLNAILEAVEPIALLFLILALFLFMVYCLYMYIYIYYFFFDKQNKGRERINGVEFGVLGVQMFSTHVQKLKINTFEQFTKPWRFDNLWFSIMTFMQLFSGDGWMYIMFVAVYIPLFYFVYLFVCFDYQPNT</sequence>
<keyword evidence="8" id="KW-1185">Reference proteome</keyword>
<accession>X6N3J9</accession>
<feature type="transmembrane region" description="Helical" evidence="5">
    <location>
        <begin position="203"/>
        <end position="224"/>
    </location>
</feature>
<evidence type="ECO:0000256" key="3">
    <source>
        <dbReference type="ARBA" id="ARBA00022989"/>
    </source>
</evidence>
<feature type="transmembrane region" description="Helical" evidence="5">
    <location>
        <begin position="332"/>
        <end position="358"/>
    </location>
</feature>
<comment type="caution">
    <text evidence="7">The sequence shown here is derived from an EMBL/GenBank/DDBJ whole genome shotgun (WGS) entry which is preliminary data.</text>
</comment>
<evidence type="ECO:0000256" key="5">
    <source>
        <dbReference type="SAM" id="Phobius"/>
    </source>
</evidence>
<proteinExistence type="predicted"/>
<dbReference type="InterPro" id="IPR027359">
    <property type="entry name" value="Volt_channel_dom_sf"/>
</dbReference>
<keyword evidence="4 5" id="KW-0472">Membrane</keyword>
<evidence type="ECO:0000256" key="4">
    <source>
        <dbReference type="ARBA" id="ARBA00023136"/>
    </source>
</evidence>
<evidence type="ECO:0000313" key="8">
    <source>
        <dbReference type="Proteomes" id="UP000023152"/>
    </source>
</evidence>
<feature type="transmembrane region" description="Helical" evidence="5">
    <location>
        <begin position="268"/>
        <end position="286"/>
    </location>
</feature>
<evidence type="ECO:0000313" key="7">
    <source>
        <dbReference type="EMBL" id="ETO20855.1"/>
    </source>
</evidence>
<dbReference type="PANTHER" id="PTHR10037">
    <property type="entry name" value="VOLTAGE-GATED CATION CHANNEL CALCIUM AND SODIUM"/>
    <property type="match status" value="1"/>
</dbReference>
<dbReference type="OrthoDB" id="431720at2759"/>
<protein>
    <submittedName>
        <fullName evidence="7">Voltage-dependent T-type calcium channel subunit alpha-1H</fullName>
    </submittedName>
</protein>
<dbReference type="SUPFAM" id="SSF81324">
    <property type="entry name" value="Voltage-gated potassium channels"/>
    <property type="match status" value="1"/>
</dbReference>
<comment type="subcellular location">
    <subcellularLocation>
        <location evidence="1">Membrane</location>
        <topology evidence="1">Multi-pass membrane protein</topology>
    </subcellularLocation>
</comment>
<dbReference type="Proteomes" id="UP000023152">
    <property type="component" value="Unassembled WGS sequence"/>
</dbReference>
<dbReference type="PANTHER" id="PTHR10037:SF62">
    <property type="entry name" value="SODIUM CHANNEL PROTEIN 60E"/>
    <property type="match status" value="1"/>
</dbReference>
<reference evidence="7 8" key="1">
    <citation type="journal article" date="2013" name="Curr. Biol.">
        <title>The Genome of the Foraminiferan Reticulomyxa filosa.</title>
        <authorList>
            <person name="Glockner G."/>
            <person name="Hulsmann N."/>
            <person name="Schleicher M."/>
            <person name="Noegel A.A."/>
            <person name="Eichinger L."/>
            <person name="Gallinger C."/>
            <person name="Pawlowski J."/>
            <person name="Sierra R."/>
            <person name="Euteneuer U."/>
            <person name="Pillet L."/>
            <person name="Moustafa A."/>
            <person name="Platzer M."/>
            <person name="Groth M."/>
            <person name="Szafranski K."/>
            <person name="Schliwa M."/>
        </authorList>
    </citation>
    <scope>NUCLEOTIDE SEQUENCE [LARGE SCALE GENOMIC DNA]</scope>
</reference>
<dbReference type="AlphaFoldDB" id="X6N3J9"/>
<organism evidence="7 8">
    <name type="scientific">Reticulomyxa filosa</name>
    <dbReference type="NCBI Taxonomy" id="46433"/>
    <lineage>
        <taxon>Eukaryota</taxon>
        <taxon>Sar</taxon>
        <taxon>Rhizaria</taxon>
        <taxon>Retaria</taxon>
        <taxon>Foraminifera</taxon>
        <taxon>Monothalamids</taxon>
        <taxon>Reticulomyxidae</taxon>
        <taxon>Reticulomyxa</taxon>
    </lineage>
</organism>
<keyword evidence="3 5" id="KW-1133">Transmembrane helix</keyword>
<name>X6N3J9_RETFI</name>
<evidence type="ECO:0000256" key="1">
    <source>
        <dbReference type="ARBA" id="ARBA00004141"/>
    </source>
</evidence>
<feature type="transmembrane region" description="Helical" evidence="5">
    <location>
        <begin position="421"/>
        <end position="444"/>
    </location>
</feature>
<dbReference type="Gene3D" id="1.20.120.350">
    <property type="entry name" value="Voltage-gated potassium channels. Chain C"/>
    <property type="match status" value="1"/>
</dbReference>
<keyword evidence="2 5" id="KW-0812">Transmembrane</keyword>
<dbReference type="EMBL" id="ASPP01012185">
    <property type="protein sequence ID" value="ETO20855.1"/>
    <property type="molecule type" value="Genomic_DNA"/>
</dbReference>
<dbReference type="InterPro" id="IPR043203">
    <property type="entry name" value="VGCC_Ca_Na"/>
</dbReference>
<dbReference type="Gene3D" id="1.10.287.70">
    <property type="match status" value="1"/>
</dbReference>
<dbReference type="GO" id="GO:0005248">
    <property type="term" value="F:voltage-gated sodium channel activity"/>
    <property type="evidence" value="ECO:0007669"/>
    <property type="project" value="TreeGrafter"/>
</dbReference>
<evidence type="ECO:0000259" key="6">
    <source>
        <dbReference type="Pfam" id="PF00520"/>
    </source>
</evidence>
<feature type="transmembrane region" description="Helical" evidence="5">
    <location>
        <begin position="236"/>
        <end position="256"/>
    </location>
</feature>
<dbReference type="Pfam" id="PF00520">
    <property type="entry name" value="Ion_trans"/>
    <property type="match status" value="1"/>
</dbReference>
<gene>
    <name evidence="7" type="ORF">RFI_16358</name>
</gene>